<gene>
    <name evidence="2" type="ORF">DW912_03200</name>
</gene>
<comment type="caution">
    <text evidence="2">The sequence shown here is derived from an EMBL/GenBank/DDBJ whole genome shotgun (WGS) entry which is preliminary data.</text>
</comment>
<organism evidence="2 3">
    <name type="scientific">Agathobacter rectalis</name>
    <dbReference type="NCBI Taxonomy" id="39491"/>
    <lineage>
        <taxon>Bacteria</taxon>
        <taxon>Bacillati</taxon>
        <taxon>Bacillota</taxon>
        <taxon>Clostridia</taxon>
        <taxon>Lachnospirales</taxon>
        <taxon>Lachnospiraceae</taxon>
        <taxon>Agathobacter</taxon>
    </lineage>
</organism>
<keyword evidence="1" id="KW-0812">Transmembrane</keyword>
<dbReference type="Proteomes" id="UP000286220">
    <property type="component" value="Unassembled WGS sequence"/>
</dbReference>
<name>A0A413U7X0_9FIRM</name>
<dbReference type="EMBL" id="QSFZ01000002">
    <property type="protein sequence ID" value="RHA94035.1"/>
    <property type="molecule type" value="Genomic_DNA"/>
</dbReference>
<feature type="transmembrane region" description="Helical" evidence="1">
    <location>
        <begin position="43"/>
        <end position="61"/>
    </location>
</feature>
<accession>A0A413U7X0</accession>
<reference evidence="2 3" key="1">
    <citation type="submission" date="2018-08" db="EMBL/GenBank/DDBJ databases">
        <title>A genome reference for cultivated species of the human gut microbiota.</title>
        <authorList>
            <person name="Zou Y."/>
            <person name="Xue W."/>
            <person name="Luo G."/>
        </authorList>
    </citation>
    <scope>NUCLEOTIDE SEQUENCE [LARGE SCALE GENOMIC DNA]</scope>
    <source>
        <strain evidence="2 3">AM42-17AT</strain>
    </source>
</reference>
<feature type="transmembrane region" description="Helical" evidence="1">
    <location>
        <begin position="228"/>
        <end position="246"/>
    </location>
</feature>
<evidence type="ECO:0000313" key="2">
    <source>
        <dbReference type="EMBL" id="RHA94035.1"/>
    </source>
</evidence>
<sequence length="251" mass="28897">MGAKEIEKKIRKHTICKKIIVGALIVALCLFLVGFIFENNSTITIITYFLMIGITIIAYLFPLNTTLSKNISVNDYSDILEYMSNISNEMSKQQYFDGLIMIRNSLDEIVHYKMNDAEQYIKDNIWYLQGRFHKGETINTIPSDLYNRTYTSSLCTELIDQMKNHTFNAAELENIRCSDEPKINFKKRIELQHICNVILAGLVIYKVYVSLNTCAYDAMNNDVVKRLVYNVGADIIAVAVIVINYLRTKEK</sequence>
<keyword evidence="1" id="KW-1133">Transmembrane helix</keyword>
<feature type="transmembrane region" description="Helical" evidence="1">
    <location>
        <begin position="191"/>
        <end position="208"/>
    </location>
</feature>
<evidence type="ECO:0000313" key="3">
    <source>
        <dbReference type="Proteomes" id="UP000286220"/>
    </source>
</evidence>
<keyword evidence="1" id="KW-0472">Membrane</keyword>
<dbReference type="AlphaFoldDB" id="A0A413U7X0"/>
<feature type="transmembrane region" description="Helical" evidence="1">
    <location>
        <begin position="20"/>
        <end position="37"/>
    </location>
</feature>
<evidence type="ECO:0000256" key="1">
    <source>
        <dbReference type="SAM" id="Phobius"/>
    </source>
</evidence>
<proteinExistence type="predicted"/>
<protein>
    <submittedName>
        <fullName evidence="2">Uncharacterized protein</fullName>
    </submittedName>
</protein>
<dbReference type="RefSeq" id="WP_118333238.1">
    <property type="nucleotide sequence ID" value="NZ_QSFZ01000002.1"/>
</dbReference>